<name>A0A7Z0EGN2_9MICO</name>
<feature type="domain" description="N-acetyltransferase" evidence="5">
    <location>
        <begin position="4"/>
        <end position="147"/>
    </location>
</feature>
<dbReference type="SMART" id="SM00382">
    <property type="entry name" value="AAA"/>
    <property type="match status" value="1"/>
</dbReference>
<evidence type="ECO:0000256" key="1">
    <source>
        <dbReference type="ARBA" id="ARBA00006914"/>
    </source>
</evidence>
<comment type="similarity">
    <text evidence="1 4">Belongs to the AAA ATPase family.</text>
</comment>
<keyword evidence="2 4" id="KW-0547">Nucleotide-binding</keyword>
<dbReference type="InterPro" id="IPR050221">
    <property type="entry name" value="26S_Proteasome_ATPase"/>
</dbReference>
<dbReference type="PANTHER" id="PTHR23073">
    <property type="entry name" value="26S PROTEASOME REGULATORY SUBUNIT"/>
    <property type="match status" value="1"/>
</dbReference>
<dbReference type="Gene3D" id="3.40.50.300">
    <property type="entry name" value="P-loop containing nucleotide triphosphate hydrolases"/>
    <property type="match status" value="1"/>
</dbReference>
<dbReference type="PROSITE" id="PS51186">
    <property type="entry name" value="GNAT"/>
    <property type="match status" value="1"/>
</dbReference>
<dbReference type="Gene3D" id="1.10.8.60">
    <property type="match status" value="1"/>
</dbReference>
<evidence type="ECO:0000313" key="6">
    <source>
        <dbReference type="EMBL" id="NYJ20567.1"/>
    </source>
</evidence>
<keyword evidence="3 4" id="KW-0067">ATP-binding</keyword>
<dbReference type="Gene3D" id="3.40.630.30">
    <property type="match status" value="1"/>
</dbReference>
<dbReference type="InterPro" id="IPR000182">
    <property type="entry name" value="GNAT_dom"/>
</dbReference>
<protein>
    <submittedName>
        <fullName evidence="6">SpoVK/Ycf46/Vps4 family AAA+-type ATPase</fullName>
    </submittedName>
</protein>
<evidence type="ECO:0000256" key="4">
    <source>
        <dbReference type="RuleBase" id="RU003651"/>
    </source>
</evidence>
<keyword evidence="7" id="KW-1185">Reference proteome</keyword>
<dbReference type="InterPro" id="IPR003960">
    <property type="entry name" value="ATPase_AAA_CS"/>
</dbReference>
<evidence type="ECO:0000256" key="3">
    <source>
        <dbReference type="ARBA" id="ARBA00022840"/>
    </source>
</evidence>
<dbReference type="GO" id="GO:0016747">
    <property type="term" value="F:acyltransferase activity, transferring groups other than amino-acyl groups"/>
    <property type="evidence" value="ECO:0007669"/>
    <property type="project" value="InterPro"/>
</dbReference>
<evidence type="ECO:0000256" key="2">
    <source>
        <dbReference type="ARBA" id="ARBA00022741"/>
    </source>
</evidence>
<proteinExistence type="inferred from homology"/>
<sequence length="428" mass="46751">MTGWRLRDFHPDDLDGILALWEELKANGTEPVYGLSEVLASCEKDDAVVAVVGDKVVGAAVGRAAHAQGWIVFLATLEAWQSRGIGSSLLMALEAKMSPHGLSKLSALMPDTESRVDAFLSRGFEVKQNLRYFERHIPVQREELRLLGELGGRVLPRDLWDNVGGMIAEKELLERRLVMPLAQAQLAEQFGVAPPRSVVLFGPPGTGKTTFAKAIASRLEWSFVEVFPSRLAADPRGLAGALRETFLKISELEHAVVFIDEVEEIAAQRSGEPPSAMQGVTNELLKIIPAFRDQPDRLLVCATNFIRALDSAFLRHGRFDYVIPIGLPDAAARRSIWERYIPTATRGTVDLDQLVESSEGFSPADIEYAARKASQNALENAVYPGGSGPTQTGPETADYVDAISSTRTTVSAEQAAEFLEDIESLARL</sequence>
<dbReference type="InterPro" id="IPR027417">
    <property type="entry name" value="P-loop_NTPase"/>
</dbReference>
<dbReference type="PROSITE" id="PS00674">
    <property type="entry name" value="AAA"/>
    <property type="match status" value="1"/>
</dbReference>
<dbReference type="SUPFAM" id="SSF52540">
    <property type="entry name" value="P-loop containing nucleoside triphosphate hydrolases"/>
    <property type="match status" value="1"/>
</dbReference>
<dbReference type="Proteomes" id="UP000537260">
    <property type="component" value="Unassembled WGS sequence"/>
</dbReference>
<dbReference type="InterPro" id="IPR003593">
    <property type="entry name" value="AAA+_ATPase"/>
</dbReference>
<dbReference type="Pfam" id="PF00583">
    <property type="entry name" value="Acetyltransf_1"/>
    <property type="match status" value="1"/>
</dbReference>
<dbReference type="Pfam" id="PF00004">
    <property type="entry name" value="AAA"/>
    <property type="match status" value="1"/>
</dbReference>
<dbReference type="InterPro" id="IPR016181">
    <property type="entry name" value="Acyl_CoA_acyltransferase"/>
</dbReference>
<evidence type="ECO:0000259" key="5">
    <source>
        <dbReference type="PROSITE" id="PS51186"/>
    </source>
</evidence>
<gene>
    <name evidence="6" type="ORF">HNR05_002358</name>
</gene>
<dbReference type="SUPFAM" id="SSF55729">
    <property type="entry name" value="Acyl-CoA N-acyltransferases (Nat)"/>
    <property type="match status" value="1"/>
</dbReference>
<evidence type="ECO:0000313" key="7">
    <source>
        <dbReference type="Proteomes" id="UP000537260"/>
    </source>
</evidence>
<dbReference type="GO" id="GO:0016887">
    <property type="term" value="F:ATP hydrolysis activity"/>
    <property type="evidence" value="ECO:0007669"/>
    <property type="project" value="InterPro"/>
</dbReference>
<organism evidence="6 7">
    <name type="scientific">Glaciibacter psychrotolerans</name>
    <dbReference type="NCBI Taxonomy" id="670054"/>
    <lineage>
        <taxon>Bacteria</taxon>
        <taxon>Bacillati</taxon>
        <taxon>Actinomycetota</taxon>
        <taxon>Actinomycetes</taxon>
        <taxon>Micrococcales</taxon>
        <taxon>Microbacteriaceae</taxon>
        <taxon>Glaciibacter</taxon>
    </lineage>
</organism>
<accession>A0A7Z0EGN2</accession>
<comment type="caution">
    <text evidence="6">The sequence shown here is derived from an EMBL/GenBank/DDBJ whole genome shotgun (WGS) entry which is preliminary data.</text>
</comment>
<reference evidence="6 7" key="1">
    <citation type="submission" date="2020-07" db="EMBL/GenBank/DDBJ databases">
        <title>Sequencing the genomes of 1000 actinobacteria strains.</title>
        <authorList>
            <person name="Klenk H.-P."/>
        </authorList>
    </citation>
    <scope>NUCLEOTIDE SEQUENCE [LARGE SCALE GENOMIC DNA]</scope>
    <source>
        <strain evidence="6 7">LI1</strain>
    </source>
</reference>
<dbReference type="GO" id="GO:0005524">
    <property type="term" value="F:ATP binding"/>
    <property type="evidence" value="ECO:0007669"/>
    <property type="project" value="UniProtKB-KW"/>
</dbReference>
<dbReference type="RefSeq" id="WP_179579164.1">
    <property type="nucleotide sequence ID" value="NZ_JACCFM010000001.1"/>
</dbReference>
<dbReference type="InterPro" id="IPR003959">
    <property type="entry name" value="ATPase_AAA_core"/>
</dbReference>
<dbReference type="AlphaFoldDB" id="A0A7Z0EGN2"/>
<dbReference type="EMBL" id="JACCFM010000001">
    <property type="protein sequence ID" value="NYJ20567.1"/>
    <property type="molecule type" value="Genomic_DNA"/>
</dbReference>
<dbReference type="CDD" id="cd04301">
    <property type="entry name" value="NAT_SF"/>
    <property type="match status" value="1"/>
</dbReference>
<dbReference type="CDD" id="cd19481">
    <property type="entry name" value="RecA-like_protease"/>
    <property type="match status" value="1"/>
</dbReference>